<keyword evidence="2" id="KW-1185">Reference proteome</keyword>
<proteinExistence type="predicted"/>
<name>A0A2P5P7Y6_9CHLR</name>
<organism evidence="1 2">
    <name type="scientific">Dehalogenimonas etheniformans</name>
    <dbReference type="NCBI Taxonomy" id="1536648"/>
    <lineage>
        <taxon>Bacteria</taxon>
        <taxon>Bacillati</taxon>
        <taxon>Chloroflexota</taxon>
        <taxon>Dehalococcoidia</taxon>
        <taxon>Dehalococcoidales</taxon>
        <taxon>Dehalococcoidaceae</taxon>
        <taxon>Dehalogenimonas</taxon>
    </lineage>
</organism>
<evidence type="ECO:0000313" key="1">
    <source>
        <dbReference type="EMBL" id="PPD58396.1"/>
    </source>
</evidence>
<accession>A0A2P5P7Y6</accession>
<protein>
    <submittedName>
        <fullName evidence="1">Uncharacterized protein</fullName>
    </submittedName>
</protein>
<dbReference type="Proteomes" id="UP000235653">
    <property type="component" value="Unassembled WGS sequence"/>
</dbReference>
<comment type="caution">
    <text evidence="1">The sequence shown here is derived from an EMBL/GenBank/DDBJ whole genome shotgun (WGS) entry which is preliminary data.</text>
</comment>
<evidence type="ECO:0000313" key="2">
    <source>
        <dbReference type="Proteomes" id="UP000235653"/>
    </source>
</evidence>
<dbReference type="RefSeq" id="WP_102331808.1">
    <property type="nucleotide sequence ID" value="NZ_CP058566.2"/>
</dbReference>
<gene>
    <name evidence="1" type="ORF">JP09_004635</name>
</gene>
<sequence>MTDVEKWTKKKILITVRTYPIPSSKDIEVSCTAGITEDGNWIRIFPVPFRFLNEDQRFKKYQTIEANLIKAKSDTRAESYRVNVETIKVISDSIGTDNCWAARKSKVLPLKALSLCALQRERNLSLFPTLGFFKPNRIKRLIIEPTNPEWTMEELSKLRQYPLFGKLPKEELKKVPYSFKYEFECEDDNCKSHILSCTDWEMGASFHNWKDKYGSSWEEHFRAKYEKEMIETNDTHFYVGTVHQHPDAWIIVGLFYPNKTSQLSLF</sequence>
<dbReference type="EMBL" id="JQAN02000008">
    <property type="protein sequence ID" value="PPD58396.1"/>
    <property type="molecule type" value="Genomic_DNA"/>
</dbReference>
<reference evidence="1 2" key="1">
    <citation type="journal article" date="2017" name="ISME J.">
        <title>Grape pomace compost harbors organohalide-respiring Dehalogenimonas species with novel reductive dehalogenase genes.</title>
        <authorList>
            <person name="Yang Y."/>
            <person name="Higgins S.A."/>
            <person name="Yan J."/>
            <person name="Simsir B."/>
            <person name="Chourey K."/>
            <person name="Iyer R."/>
            <person name="Hettich R.L."/>
            <person name="Baldwin B."/>
            <person name="Ogles D.M."/>
            <person name="Loffler F.E."/>
        </authorList>
    </citation>
    <scope>NUCLEOTIDE SEQUENCE [LARGE SCALE GENOMIC DNA]</scope>
    <source>
        <strain evidence="1 2">GP</strain>
    </source>
</reference>
<dbReference type="OrthoDB" id="7595944at2"/>
<dbReference type="AlphaFoldDB" id="A0A2P5P7Y6"/>